<feature type="compositionally biased region" description="Basic and acidic residues" evidence="1">
    <location>
        <begin position="402"/>
        <end position="412"/>
    </location>
</feature>
<sequence>MASVSLELILEIAQHLDVQSILKLRETSKEVNELVIKYEHSLSLARIASFTVSPTGDVFSSEMGLRRVVKHGNFEMVKELETRLSRAKKILTASTYFNLQSPPNLGELTGPQQRHLCSLLERAFAQCDYIADIAANAPYGPPDPRWYGKAHRNWWVDHNLLQGYRMLDPYTNYRARPAQHEYIRSLSNQDCTMIYYLLSAMGSGFSTAHLDWYDSDPSFYERITVFEECILRHGSWYAWGHVFGGPDWLDTVSPFDRVGLAELTSFEFGEEGALPSLQSVLIGRFNELHKCSENSLQTLQQVVKRLVTGVADDGNHQDQAADQDEAEGQDQEEGQDQRETQAQEEDEDQDKGDLEQNKIDQEQVDEEQDQDKQDQAEEDQEKKEQGEKKGGGSGLRVRLVLLHRDGGADRTG</sequence>
<evidence type="ECO:0008006" key="4">
    <source>
        <dbReference type="Google" id="ProtNLM"/>
    </source>
</evidence>
<gene>
    <name evidence="2" type="ORF">Daesc_000737</name>
</gene>
<feature type="region of interest" description="Disordered" evidence="1">
    <location>
        <begin position="313"/>
        <end position="412"/>
    </location>
</feature>
<dbReference type="AlphaFoldDB" id="A0AAX6MZX1"/>
<dbReference type="Proteomes" id="UP001369815">
    <property type="component" value="Unassembled WGS sequence"/>
</dbReference>
<proteinExistence type="predicted"/>
<dbReference type="EMBL" id="JBANMG010000001">
    <property type="protein sequence ID" value="KAK6957947.1"/>
    <property type="molecule type" value="Genomic_DNA"/>
</dbReference>
<feature type="compositionally biased region" description="Basic and acidic residues" evidence="1">
    <location>
        <begin position="370"/>
        <end position="390"/>
    </location>
</feature>
<comment type="caution">
    <text evidence="2">The sequence shown here is derived from an EMBL/GenBank/DDBJ whole genome shotgun (WGS) entry which is preliminary data.</text>
</comment>
<evidence type="ECO:0000256" key="1">
    <source>
        <dbReference type="SAM" id="MobiDB-lite"/>
    </source>
</evidence>
<evidence type="ECO:0000313" key="3">
    <source>
        <dbReference type="Proteomes" id="UP001369815"/>
    </source>
</evidence>
<evidence type="ECO:0000313" key="2">
    <source>
        <dbReference type="EMBL" id="KAK6957947.1"/>
    </source>
</evidence>
<feature type="compositionally biased region" description="Acidic residues" evidence="1">
    <location>
        <begin position="321"/>
        <end position="334"/>
    </location>
</feature>
<keyword evidence="3" id="KW-1185">Reference proteome</keyword>
<feature type="compositionally biased region" description="Basic and acidic residues" evidence="1">
    <location>
        <begin position="351"/>
        <end position="361"/>
    </location>
</feature>
<protein>
    <recommendedName>
        <fullName evidence="4">F-box domain-containing protein</fullName>
    </recommendedName>
</protein>
<accession>A0AAX6MZX1</accession>
<reference evidence="2 3" key="1">
    <citation type="journal article" date="2024" name="Front Chem Biol">
        <title>Unveiling the potential of Daldinia eschscholtzii MFLUCC 19-0629 through bioactivity and bioinformatics studies for enhanced sustainable agriculture production.</title>
        <authorList>
            <person name="Brooks S."/>
            <person name="Weaver J.A."/>
            <person name="Klomchit A."/>
            <person name="Alharthi S.A."/>
            <person name="Onlamun T."/>
            <person name="Nurani R."/>
            <person name="Vong T.K."/>
            <person name="Alberti F."/>
            <person name="Greco C."/>
        </authorList>
    </citation>
    <scope>NUCLEOTIDE SEQUENCE [LARGE SCALE GENOMIC DNA]</scope>
    <source>
        <strain evidence="2">MFLUCC 19-0629</strain>
    </source>
</reference>
<dbReference type="CDD" id="cd09917">
    <property type="entry name" value="F-box_SF"/>
    <property type="match status" value="1"/>
</dbReference>
<organism evidence="2 3">
    <name type="scientific">Daldinia eschscholtzii</name>
    <dbReference type="NCBI Taxonomy" id="292717"/>
    <lineage>
        <taxon>Eukaryota</taxon>
        <taxon>Fungi</taxon>
        <taxon>Dikarya</taxon>
        <taxon>Ascomycota</taxon>
        <taxon>Pezizomycotina</taxon>
        <taxon>Sordariomycetes</taxon>
        <taxon>Xylariomycetidae</taxon>
        <taxon>Xylariales</taxon>
        <taxon>Hypoxylaceae</taxon>
        <taxon>Daldinia</taxon>
    </lineage>
</organism>
<name>A0AAX6MZX1_9PEZI</name>